<feature type="compositionally biased region" description="Polar residues" evidence="6">
    <location>
        <begin position="108"/>
        <end position="118"/>
    </location>
</feature>
<sequence>MTANIPDSGVVQNSQKAPVGTAKGNNRKESNAEAAAQTEETLQKSDNSTAENTHSQPAADNTSSEISTEIKSAPLHSTGEADPNTKQQEPETLDKLVNDVSNPADMSISASSDVQSVVSPGEIDHLIRNPQSPVTSRTSSKAPATTHPLESYEQKAPLGPSPATMASAILMRDGDTMRASGSGTAGGSGESERTAFSPPIQTSGSPLSSTSMRALYTGVSEATDDEEDHEDRQRRLFRAAERRRLDKEQMQQNNMSSDELETLRSGLSNARESVQPSELRILNGDFPDGLRGSLYLLGPGQIDIKYNVQRELEQATRVFTYGNIMDALPLLTKISFDPTAKTITHRSRLLAKQAAGRIQMEHGVNTKVPGALYLTNTNQSVLSKFIPKASHQATPEGECCSQGIQLFMPLQGSSQNIVCTNHVGALQNIDPVDLRPRSTVEYKSVNRAFKGTLSCPHMQYDSNTREHFAVLQDVGFRSTTYSVICISEAQPEGYVVANFTAQVSIVHSFAITQDYVVVPVYPYDSPLGGISYRWNDSLLETLSFDHSQPVLFYVISREYRRVQCIYRAPTFFALHQINAVQETATDSIAIDMVTYEDDVSLRRLQISNLRKPSSAFPVPAGVVRRFQLNGITMEASRYASTRGNTSLAPPAHSRILRNEQVELCQVNPMLAMHPYTFIYALGHTETLHNQLRPGIEGALFDCIVKLNANDSSAPPLIWSRAHCYPSEPVFVPKSDQEDDGYILSVFFDSMRITSCLLILDAATFKELLIAQLPTAIPVSFGHGKFAI</sequence>
<dbReference type="GO" id="GO:0046872">
    <property type="term" value="F:metal ion binding"/>
    <property type="evidence" value="ECO:0007669"/>
    <property type="project" value="UniProtKB-KW"/>
</dbReference>
<feature type="binding site" evidence="5">
    <location>
        <position position="507"/>
    </location>
    <ligand>
        <name>Fe cation</name>
        <dbReference type="ChEBI" id="CHEBI:24875"/>
        <note>catalytic</note>
    </ligand>
</feature>
<dbReference type="EMBL" id="JANBUW010000668">
    <property type="protein sequence ID" value="KAJ2845935.1"/>
    <property type="molecule type" value="Genomic_DNA"/>
</dbReference>
<comment type="cofactor">
    <cofactor evidence="5">
        <name>Fe(2+)</name>
        <dbReference type="ChEBI" id="CHEBI:29033"/>
    </cofactor>
    <text evidence="5">Binds 1 Fe(2+) ion per subunit.</text>
</comment>
<dbReference type="Pfam" id="PF03055">
    <property type="entry name" value="RPE65"/>
    <property type="match status" value="1"/>
</dbReference>
<keyword evidence="2 5" id="KW-0479">Metal-binding</keyword>
<dbReference type="InterPro" id="IPR004294">
    <property type="entry name" value="Carotenoid_Oase"/>
</dbReference>
<evidence type="ECO:0000256" key="5">
    <source>
        <dbReference type="PIRSR" id="PIRSR604294-1"/>
    </source>
</evidence>
<evidence type="ECO:0000256" key="1">
    <source>
        <dbReference type="ARBA" id="ARBA00006787"/>
    </source>
</evidence>
<reference evidence="7" key="1">
    <citation type="submission" date="2022-07" db="EMBL/GenBank/DDBJ databases">
        <title>Phylogenomic reconstructions and comparative analyses of Kickxellomycotina fungi.</title>
        <authorList>
            <person name="Reynolds N.K."/>
            <person name="Stajich J.E."/>
            <person name="Barry K."/>
            <person name="Grigoriev I.V."/>
            <person name="Crous P."/>
            <person name="Smith M.E."/>
        </authorList>
    </citation>
    <scope>NUCLEOTIDE SEQUENCE</scope>
    <source>
        <strain evidence="7">NRRL 1566</strain>
    </source>
</reference>
<evidence type="ECO:0000313" key="7">
    <source>
        <dbReference type="EMBL" id="KAJ2845935.1"/>
    </source>
</evidence>
<organism evidence="7 8">
    <name type="scientific">Coemansia brasiliensis</name>
    <dbReference type="NCBI Taxonomy" id="2650707"/>
    <lineage>
        <taxon>Eukaryota</taxon>
        <taxon>Fungi</taxon>
        <taxon>Fungi incertae sedis</taxon>
        <taxon>Zoopagomycota</taxon>
        <taxon>Kickxellomycotina</taxon>
        <taxon>Kickxellomycetes</taxon>
        <taxon>Kickxellales</taxon>
        <taxon>Kickxellaceae</taxon>
        <taxon>Coemansia</taxon>
    </lineage>
</organism>
<feature type="binding site" evidence="5">
    <location>
        <position position="457"/>
    </location>
    <ligand>
        <name>Fe cation</name>
        <dbReference type="ChEBI" id="CHEBI:24875"/>
        <note>catalytic</note>
    </ligand>
</feature>
<evidence type="ECO:0000256" key="4">
    <source>
        <dbReference type="ARBA" id="ARBA00023004"/>
    </source>
</evidence>
<comment type="similarity">
    <text evidence="1">Belongs to the carotenoid oxygenase family.</text>
</comment>
<keyword evidence="8" id="KW-1185">Reference proteome</keyword>
<accession>A0A9W8I3B0</accession>
<feature type="region of interest" description="Disordered" evidence="6">
    <location>
        <begin position="1"/>
        <end position="162"/>
    </location>
</feature>
<feature type="binding site" evidence="5">
    <location>
        <position position="782"/>
    </location>
    <ligand>
        <name>Fe cation</name>
        <dbReference type="ChEBI" id="CHEBI:24875"/>
        <note>catalytic</note>
    </ligand>
</feature>
<gene>
    <name evidence="7" type="ORF">IWW36_004579</name>
</gene>
<dbReference type="AlphaFoldDB" id="A0A9W8I3B0"/>
<keyword evidence="4 5" id="KW-0408">Iron</keyword>
<dbReference type="PANTHER" id="PTHR10543">
    <property type="entry name" value="BETA-CAROTENE DIOXYGENASE"/>
    <property type="match status" value="1"/>
</dbReference>
<feature type="compositionally biased region" description="Polar residues" evidence="6">
    <location>
        <begin position="1"/>
        <end position="16"/>
    </location>
</feature>
<feature type="region of interest" description="Disordered" evidence="6">
    <location>
        <begin position="241"/>
        <end position="260"/>
    </location>
</feature>
<dbReference type="GO" id="GO:0010436">
    <property type="term" value="F:carotenoid dioxygenase activity"/>
    <property type="evidence" value="ECO:0007669"/>
    <property type="project" value="TreeGrafter"/>
</dbReference>
<evidence type="ECO:0000313" key="8">
    <source>
        <dbReference type="Proteomes" id="UP001139887"/>
    </source>
</evidence>
<name>A0A9W8I3B0_9FUNG</name>
<evidence type="ECO:0000256" key="6">
    <source>
        <dbReference type="SAM" id="MobiDB-lite"/>
    </source>
</evidence>
<feature type="compositionally biased region" description="Polar residues" evidence="6">
    <location>
        <begin position="129"/>
        <end position="143"/>
    </location>
</feature>
<evidence type="ECO:0000256" key="3">
    <source>
        <dbReference type="ARBA" id="ARBA00023002"/>
    </source>
</evidence>
<keyword evidence="3" id="KW-0560">Oxidoreductase</keyword>
<feature type="region of interest" description="Disordered" evidence="6">
    <location>
        <begin position="176"/>
        <end position="210"/>
    </location>
</feature>
<proteinExistence type="inferred from homology"/>
<comment type="caution">
    <text evidence="7">The sequence shown here is derived from an EMBL/GenBank/DDBJ whole genome shotgun (WGS) entry which is preliminary data.</text>
</comment>
<dbReference type="GO" id="GO:0016121">
    <property type="term" value="P:carotene catabolic process"/>
    <property type="evidence" value="ECO:0007669"/>
    <property type="project" value="TreeGrafter"/>
</dbReference>
<feature type="compositionally biased region" description="Polar residues" evidence="6">
    <location>
        <begin position="44"/>
        <end position="70"/>
    </location>
</feature>
<feature type="binding site" evidence="5">
    <location>
        <position position="575"/>
    </location>
    <ligand>
        <name>Fe cation</name>
        <dbReference type="ChEBI" id="CHEBI:24875"/>
        <note>catalytic</note>
    </ligand>
</feature>
<evidence type="ECO:0000256" key="2">
    <source>
        <dbReference type="ARBA" id="ARBA00022723"/>
    </source>
</evidence>
<dbReference type="Proteomes" id="UP001139887">
    <property type="component" value="Unassembled WGS sequence"/>
</dbReference>
<feature type="compositionally biased region" description="Polar residues" evidence="6">
    <location>
        <begin position="199"/>
        <end position="210"/>
    </location>
</feature>
<feature type="compositionally biased region" description="Basic and acidic residues" evidence="6">
    <location>
        <begin position="88"/>
        <end position="97"/>
    </location>
</feature>
<protein>
    <submittedName>
        <fullName evidence="7">Uncharacterized protein</fullName>
    </submittedName>
</protein>
<dbReference type="OrthoDB" id="407010at2759"/>
<dbReference type="PANTHER" id="PTHR10543:SF24">
    <property type="entry name" value="CAROTENOID ISOMEROOXYGENASE"/>
    <property type="match status" value="1"/>
</dbReference>